<sequence>MGGLPRNGENEEQDDAPTYVKFKEADQVSIGNNNVTSSSSSLLFEDVHNLNMKLNNLNIHNNYCAGKKTRAIISCRRCDHELCLTCNLTSDHPSDLSQGHRYDNLYKTPNDVLVQWFKNPHDCCFEVVTSTTASVKRTGQAYENYTWFRGYKWTVGSCPCCGQHIGWVYDSVSHPDDTFFGLIVSSTSAA</sequence>
<dbReference type="EMBL" id="JBAMIC010000011">
    <property type="protein sequence ID" value="KAK7100207.1"/>
    <property type="molecule type" value="Genomic_DNA"/>
</dbReference>
<dbReference type="PROSITE" id="PS50119">
    <property type="entry name" value="ZF_BBOX"/>
    <property type="match status" value="1"/>
</dbReference>
<feature type="domain" description="CULT" evidence="3">
    <location>
        <begin position="70"/>
        <end position="190"/>
    </location>
</feature>
<reference evidence="4 5" key="1">
    <citation type="submission" date="2024-02" db="EMBL/GenBank/DDBJ databases">
        <title>Chromosome-scale genome assembly of the rough periwinkle Littorina saxatilis.</title>
        <authorList>
            <person name="De Jode A."/>
            <person name="Faria R."/>
            <person name="Formenti G."/>
            <person name="Sims Y."/>
            <person name="Smith T.P."/>
            <person name="Tracey A."/>
            <person name="Wood J.M.D."/>
            <person name="Zagrodzka Z.B."/>
            <person name="Johannesson K."/>
            <person name="Butlin R.K."/>
            <person name="Leder E.H."/>
        </authorList>
    </citation>
    <scope>NUCLEOTIDE SEQUENCE [LARGE SCALE GENOMIC DNA]</scope>
    <source>
        <strain evidence="4">Snail1</strain>
        <tissue evidence="4">Muscle</tissue>
    </source>
</reference>
<keyword evidence="1" id="KW-0862">Zinc</keyword>
<evidence type="ECO:0000313" key="4">
    <source>
        <dbReference type="EMBL" id="KAK7100207.1"/>
    </source>
</evidence>
<dbReference type="CDD" id="cd15777">
    <property type="entry name" value="CRBN_C_like"/>
    <property type="match status" value="1"/>
</dbReference>
<proteinExistence type="predicted"/>
<dbReference type="GO" id="GO:0008270">
    <property type="term" value="F:zinc ion binding"/>
    <property type="evidence" value="ECO:0007669"/>
    <property type="project" value="UniProtKB-KW"/>
</dbReference>
<evidence type="ECO:0000259" key="2">
    <source>
        <dbReference type="PROSITE" id="PS50119"/>
    </source>
</evidence>
<dbReference type="PROSITE" id="PS51788">
    <property type="entry name" value="CULT"/>
    <property type="match status" value="1"/>
</dbReference>
<accession>A0AAN9B793</accession>
<keyword evidence="1" id="KW-0863">Zinc-finger</keyword>
<dbReference type="Proteomes" id="UP001374579">
    <property type="component" value="Unassembled WGS sequence"/>
</dbReference>
<evidence type="ECO:0000256" key="1">
    <source>
        <dbReference type="PROSITE-ProRule" id="PRU00024"/>
    </source>
</evidence>
<evidence type="ECO:0008006" key="6">
    <source>
        <dbReference type="Google" id="ProtNLM"/>
    </source>
</evidence>
<dbReference type="AlphaFoldDB" id="A0AAN9B793"/>
<gene>
    <name evidence="4" type="ORF">V1264_023196</name>
</gene>
<feature type="domain" description="B box-type" evidence="2">
    <location>
        <begin position="59"/>
        <end position="105"/>
    </location>
</feature>
<organism evidence="4 5">
    <name type="scientific">Littorina saxatilis</name>
    <dbReference type="NCBI Taxonomy" id="31220"/>
    <lineage>
        <taxon>Eukaryota</taxon>
        <taxon>Metazoa</taxon>
        <taxon>Spiralia</taxon>
        <taxon>Lophotrochozoa</taxon>
        <taxon>Mollusca</taxon>
        <taxon>Gastropoda</taxon>
        <taxon>Caenogastropoda</taxon>
        <taxon>Littorinimorpha</taxon>
        <taxon>Littorinoidea</taxon>
        <taxon>Littorinidae</taxon>
        <taxon>Littorina</taxon>
    </lineage>
</organism>
<protein>
    <recommendedName>
        <fullName evidence="6">CULT domain-containing protein</fullName>
    </recommendedName>
</protein>
<evidence type="ECO:0000259" key="3">
    <source>
        <dbReference type="PROSITE" id="PS51788"/>
    </source>
</evidence>
<evidence type="ECO:0000313" key="5">
    <source>
        <dbReference type="Proteomes" id="UP001374579"/>
    </source>
</evidence>
<comment type="caution">
    <text evidence="4">The sequence shown here is derived from an EMBL/GenBank/DDBJ whole genome shotgun (WGS) entry which is preliminary data.</text>
</comment>
<keyword evidence="1" id="KW-0479">Metal-binding</keyword>
<dbReference type="InterPro" id="IPR034750">
    <property type="entry name" value="CULT"/>
</dbReference>
<keyword evidence="5" id="KW-1185">Reference proteome</keyword>
<name>A0AAN9B793_9CAEN</name>
<dbReference type="InterPro" id="IPR000315">
    <property type="entry name" value="Znf_B-box"/>
</dbReference>
<dbReference type="Gene3D" id="2.170.150.20">
    <property type="entry name" value="Peptide methionine sulfoxide reductase"/>
    <property type="match status" value="1"/>
</dbReference>